<dbReference type="Pfam" id="PF00083">
    <property type="entry name" value="Sugar_tr"/>
    <property type="match status" value="1"/>
</dbReference>
<dbReference type="InterPro" id="IPR005828">
    <property type="entry name" value="MFS_sugar_transport-like"/>
</dbReference>
<dbReference type="Gene3D" id="1.20.1250.20">
    <property type="entry name" value="MFS general substrate transporter like domains"/>
    <property type="match status" value="1"/>
</dbReference>
<protein>
    <submittedName>
        <fullName evidence="7">General substrate transporter</fullName>
    </submittedName>
</protein>
<dbReference type="PROSITE" id="PS50850">
    <property type="entry name" value="MFS"/>
    <property type="match status" value="1"/>
</dbReference>
<dbReference type="GO" id="GO:0005886">
    <property type="term" value="C:plasma membrane"/>
    <property type="evidence" value="ECO:0007669"/>
    <property type="project" value="UniProtKB-SubCell"/>
</dbReference>
<evidence type="ECO:0000256" key="2">
    <source>
        <dbReference type="ARBA" id="ARBA00022448"/>
    </source>
</evidence>
<evidence type="ECO:0000256" key="4">
    <source>
        <dbReference type="ARBA" id="ARBA00022989"/>
    </source>
</evidence>
<evidence type="ECO:0000256" key="1">
    <source>
        <dbReference type="ARBA" id="ARBA00004651"/>
    </source>
</evidence>
<dbReference type="CDD" id="cd17316">
    <property type="entry name" value="MFS_SV2_like"/>
    <property type="match status" value="1"/>
</dbReference>
<evidence type="ECO:0000256" key="5">
    <source>
        <dbReference type="ARBA" id="ARBA00023136"/>
    </source>
</evidence>
<keyword evidence="2" id="KW-0813">Transport</keyword>
<dbReference type="EnsemblBacteria" id="ABC18961">
    <property type="protein sequence ID" value="ABC18961"/>
    <property type="gene ID" value="Moth_0632"/>
</dbReference>
<proteinExistence type="predicted"/>
<evidence type="ECO:0000259" key="6">
    <source>
        <dbReference type="PROSITE" id="PS50850"/>
    </source>
</evidence>
<dbReference type="EMBL" id="CP000232">
    <property type="protein sequence ID" value="ABC18961.1"/>
    <property type="molecule type" value="Genomic_DNA"/>
</dbReference>
<dbReference type="InterPro" id="IPR020846">
    <property type="entry name" value="MFS_dom"/>
</dbReference>
<dbReference type="AlphaFoldDB" id="Q2RKS8"/>
<keyword evidence="5" id="KW-0472">Membrane</keyword>
<dbReference type="KEGG" id="mta:Moth_0632"/>
<comment type="subcellular location">
    <subcellularLocation>
        <location evidence="1">Cell membrane</location>
        <topology evidence="1">Multi-pass membrane protein</topology>
    </subcellularLocation>
</comment>
<dbReference type="PROSITE" id="PS00217">
    <property type="entry name" value="SUGAR_TRANSPORT_2"/>
    <property type="match status" value="1"/>
</dbReference>
<evidence type="ECO:0000256" key="3">
    <source>
        <dbReference type="ARBA" id="ARBA00022692"/>
    </source>
</evidence>
<dbReference type="HOGENOM" id="CLU_001265_46_6_9"/>
<keyword evidence="4" id="KW-1133">Transmembrane helix</keyword>
<sequence>MNLGELWGNFYMDQVRNKILDSGMRGSSITNQSSQLITRIESVPFSRWHIKPRVIMGSATFFDAFDTLSLSYAMPVLIGLWHLNPGQIGILIGIGYLGQAIGALLFGSIAERFGRVFSAKWATLVMSIMAIACAFAGNYNELVALRFIQGIGVGGEVPVAAAYINEISRASGRGRFFMLYEMVYPIGLMVTAQLGTIIVPSLGWKWMFFIGGGTGIIIVLLMNLLKESPRWLISKGRFEEAERIIEEIEASTDQRIPVNIKGTQEAVKGNWKELFSPFYRGRTIVVWMLWFSTYFVSNGLNNWLPSLYKTVYKLPLQTSLRVASLTNLIQIVAVFACAMLIDKVGRKLWATIAFLVASLLLGILWINGAATAYSVMYLGSLAYGVIGTVTVLLYLYTPEIYPTRMRAVGTAFATTWLRLASAIAPTIVGFILGTRGISKVFALFACVSVIGAFMAIRMVETREKMLEEIAP</sequence>
<dbReference type="GO" id="GO:0022857">
    <property type="term" value="F:transmembrane transporter activity"/>
    <property type="evidence" value="ECO:0007669"/>
    <property type="project" value="InterPro"/>
</dbReference>
<feature type="domain" description="Major facilitator superfamily (MFS) profile" evidence="6">
    <location>
        <begin position="52"/>
        <end position="463"/>
    </location>
</feature>
<evidence type="ECO:0000313" key="7">
    <source>
        <dbReference type="EMBL" id="ABC18961.1"/>
    </source>
</evidence>
<name>Q2RKS8_MOOTA</name>
<accession>Q2RKS8</accession>
<dbReference type="PANTHER" id="PTHR23511">
    <property type="entry name" value="SYNAPTIC VESICLE GLYCOPROTEIN 2"/>
    <property type="match status" value="1"/>
</dbReference>
<organism evidence="7">
    <name type="scientific">Moorella thermoacetica (strain ATCC 39073 / JCM 9320)</name>
    <dbReference type="NCBI Taxonomy" id="264732"/>
    <lineage>
        <taxon>Bacteria</taxon>
        <taxon>Bacillati</taxon>
        <taxon>Bacillota</taxon>
        <taxon>Clostridia</taxon>
        <taxon>Neomoorellales</taxon>
        <taxon>Neomoorellaceae</taxon>
        <taxon>Neomoorella</taxon>
    </lineage>
</organism>
<dbReference type="OrthoDB" id="9787026at2"/>
<keyword evidence="3" id="KW-0812">Transmembrane</keyword>
<dbReference type="InterPro" id="IPR005829">
    <property type="entry name" value="Sugar_transporter_CS"/>
</dbReference>
<gene>
    <name evidence="7" type="ordered locus">Moth_0632</name>
</gene>
<dbReference type="STRING" id="264732.Moth_0632"/>
<dbReference type="SUPFAM" id="SSF103473">
    <property type="entry name" value="MFS general substrate transporter"/>
    <property type="match status" value="1"/>
</dbReference>
<dbReference type="PATRIC" id="fig|264732.11.peg.679"/>
<dbReference type="PANTHER" id="PTHR23511:SF34">
    <property type="entry name" value="SYNAPTIC VESICLE GLYCOPROTEIN 2"/>
    <property type="match status" value="1"/>
</dbReference>
<dbReference type="eggNOG" id="COG0477">
    <property type="taxonomic scope" value="Bacteria"/>
</dbReference>
<reference evidence="7" key="1">
    <citation type="submission" date="2005-12" db="EMBL/GenBank/DDBJ databases">
        <title>Complete sequence of Moorella thermoacetica ATCC 39073.</title>
        <authorList>
            <consortium name="US DOE Joint Genome Institute"/>
            <person name="Copeland A."/>
            <person name="Lucas S."/>
            <person name="Lapidus A."/>
            <person name="Barry K."/>
            <person name="Detter J.C."/>
            <person name="Glavina T."/>
            <person name="Hammon N."/>
            <person name="Israni S."/>
            <person name="Pitluck S."/>
            <person name="Chertkov O."/>
            <person name="Saunders E.H."/>
            <person name="Brettin T."/>
            <person name="Bruce D."/>
            <person name="Han C."/>
            <person name="Tapia R."/>
            <person name="Gilna P."/>
            <person name="Schmutz J."/>
            <person name="Larimer F."/>
            <person name="Land M."/>
            <person name="Kyrpides N."/>
            <person name="Anderson I."/>
            <person name="Richardson P."/>
            <person name="Ragsdale S."/>
        </authorList>
    </citation>
    <scope>NUCLEOTIDE SEQUENCE</scope>
    <source>
        <strain evidence="7">ATCC 39073</strain>
    </source>
</reference>
<dbReference type="InterPro" id="IPR036259">
    <property type="entry name" value="MFS_trans_sf"/>
</dbReference>